<feature type="compositionally biased region" description="Basic residues" evidence="1">
    <location>
        <begin position="369"/>
        <end position="378"/>
    </location>
</feature>
<comment type="caution">
    <text evidence="3">The sequence shown here is derived from an EMBL/GenBank/DDBJ whole genome shotgun (WGS) entry which is preliminary data.</text>
</comment>
<dbReference type="EMBL" id="JASMQC010000009">
    <property type="protein sequence ID" value="KAK1942553.1"/>
    <property type="molecule type" value="Genomic_DNA"/>
</dbReference>
<evidence type="ECO:0000256" key="2">
    <source>
        <dbReference type="SAM" id="SignalP"/>
    </source>
</evidence>
<dbReference type="Pfam" id="PF00687">
    <property type="entry name" value="Ribosomal_L1"/>
    <property type="match status" value="1"/>
</dbReference>
<evidence type="ECO:0000313" key="4">
    <source>
        <dbReference type="Proteomes" id="UP001259832"/>
    </source>
</evidence>
<keyword evidence="4" id="KW-1185">Reference proteome</keyword>
<accession>A0AAD9GQS6</accession>
<dbReference type="InterPro" id="IPR023674">
    <property type="entry name" value="Ribosomal_uL1-like"/>
</dbReference>
<keyword evidence="2" id="KW-0732">Signal</keyword>
<dbReference type="Proteomes" id="UP001259832">
    <property type="component" value="Unassembled WGS sequence"/>
</dbReference>
<evidence type="ECO:0000313" key="3">
    <source>
        <dbReference type="EMBL" id="KAK1942553.1"/>
    </source>
</evidence>
<dbReference type="Gene3D" id="3.40.50.790">
    <property type="match status" value="1"/>
</dbReference>
<dbReference type="InterPro" id="IPR028364">
    <property type="entry name" value="Ribosomal_uL1/biogenesis"/>
</dbReference>
<gene>
    <name evidence="3" type="ORF">P3T76_006052</name>
</gene>
<feature type="compositionally biased region" description="Basic and acidic residues" evidence="1">
    <location>
        <begin position="300"/>
        <end position="361"/>
    </location>
</feature>
<dbReference type="SUPFAM" id="SSF56808">
    <property type="entry name" value="Ribosomal protein L1"/>
    <property type="match status" value="1"/>
</dbReference>
<feature type="region of interest" description="Disordered" evidence="1">
    <location>
        <begin position="293"/>
        <end position="378"/>
    </location>
</feature>
<sequence length="378" mass="41893">MIIQVPSVLVFLVNCYNFCCLTMADVTIRKGLRNPLDEAQVRRAVLALQTFAAKQKDDRAKTPLVEDVDYVSCILTRKLVPAKTSLKPIPITLPHALHDESAEICLFVKDEDKKRIKEALAKDPVQGVTKVMTVKSLRKKFSRFEDKRALAAAYDMFLADDRVIPYLKGPLGTKFFVKKKQPIAVRVSRKSVANSVRLASRRTAFHVSAGVCNNVKVARLDMTPEQIVDNVMVAMNNCASLVPKGWTGVQSISLKLADSVALPVYNALATMAKLPPVGKTANLKKRKLEEFVAEAEEEEAPKKQEKKAKKEAPKTKKAKKEEAVKEEAPKAKKAKKEASKPKKEAPKKETKKSPVKTEKAAQKATPAKARGKKKVVKK</sequence>
<protein>
    <submittedName>
        <fullName evidence="3">Ribosomal L1 domain-containing protein 1</fullName>
    </submittedName>
</protein>
<dbReference type="InterPro" id="IPR016095">
    <property type="entry name" value="Ribosomal_uL1_3-a/b-sand"/>
</dbReference>
<dbReference type="CDD" id="cd00403">
    <property type="entry name" value="Ribosomal_L1"/>
    <property type="match status" value="1"/>
</dbReference>
<proteinExistence type="predicted"/>
<name>A0AAD9GQS6_9STRA</name>
<organism evidence="3 4">
    <name type="scientific">Phytophthora citrophthora</name>
    <dbReference type="NCBI Taxonomy" id="4793"/>
    <lineage>
        <taxon>Eukaryota</taxon>
        <taxon>Sar</taxon>
        <taxon>Stramenopiles</taxon>
        <taxon>Oomycota</taxon>
        <taxon>Peronosporomycetes</taxon>
        <taxon>Peronosporales</taxon>
        <taxon>Peronosporaceae</taxon>
        <taxon>Phytophthora</taxon>
    </lineage>
</organism>
<evidence type="ECO:0000256" key="1">
    <source>
        <dbReference type="SAM" id="MobiDB-lite"/>
    </source>
</evidence>
<feature type="chain" id="PRO_5042187430" evidence="2">
    <location>
        <begin position="25"/>
        <end position="378"/>
    </location>
</feature>
<dbReference type="AlphaFoldDB" id="A0AAD9GQS6"/>
<feature type="signal peptide" evidence="2">
    <location>
        <begin position="1"/>
        <end position="24"/>
    </location>
</feature>
<reference evidence="3" key="1">
    <citation type="submission" date="2023-08" db="EMBL/GenBank/DDBJ databases">
        <title>Reference Genome Resource for the Citrus Pathogen Phytophthora citrophthora.</title>
        <authorList>
            <person name="Moller H."/>
            <person name="Coetzee B."/>
            <person name="Rose L.J."/>
            <person name="Van Niekerk J.M."/>
        </authorList>
    </citation>
    <scope>NUCLEOTIDE SEQUENCE</scope>
    <source>
        <strain evidence="3">STE-U-9442</strain>
    </source>
</reference>
<dbReference type="Gene3D" id="3.30.190.20">
    <property type="match status" value="1"/>
</dbReference>